<proteinExistence type="predicted"/>
<evidence type="ECO:0000256" key="1">
    <source>
        <dbReference type="ARBA" id="ARBA00005046"/>
    </source>
</evidence>
<evidence type="ECO:0000256" key="2">
    <source>
        <dbReference type="ARBA" id="ARBA00012509"/>
    </source>
</evidence>
<dbReference type="SMART" id="SM00852">
    <property type="entry name" value="MoCF_biosynth"/>
    <property type="match status" value="1"/>
</dbReference>
<dbReference type="InterPro" id="IPR051920">
    <property type="entry name" value="MPT_Adenylyltrnsfr/MoaC-Rel"/>
</dbReference>
<dbReference type="CDD" id="cd00886">
    <property type="entry name" value="MogA_MoaB"/>
    <property type="match status" value="1"/>
</dbReference>
<reference evidence="8 9" key="1">
    <citation type="submission" date="2015-11" db="EMBL/GenBank/DDBJ databases">
        <authorList>
            <person name="Lin W."/>
        </authorList>
    </citation>
    <scope>NUCLEOTIDE SEQUENCE [LARGE SCALE GENOMIC DNA]</scope>
    <source>
        <strain evidence="8 9">HCH-1</strain>
    </source>
</reference>
<evidence type="ECO:0000313" key="9">
    <source>
        <dbReference type="Proteomes" id="UP000060487"/>
    </source>
</evidence>
<comment type="pathway">
    <text evidence="1">Cofactor biosynthesis; molybdopterin biosynthesis.</text>
</comment>
<dbReference type="Gene3D" id="3.40.980.10">
    <property type="entry name" value="MoaB/Mog-like domain"/>
    <property type="match status" value="1"/>
</dbReference>
<dbReference type="EMBL" id="LNQR01000027">
    <property type="protein sequence ID" value="KWT91884.1"/>
    <property type="molecule type" value="Genomic_DNA"/>
</dbReference>
<evidence type="ECO:0000256" key="4">
    <source>
        <dbReference type="ARBA" id="ARBA00023150"/>
    </source>
</evidence>
<evidence type="ECO:0000256" key="6">
    <source>
        <dbReference type="ARBA" id="ARBA00058212"/>
    </source>
</evidence>
<dbReference type="InterPro" id="IPR036425">
    <property type="entry name" value="MoaB/Mog-like_dom_sf"/>
</dbReference>
<protein>
    <recommendedName>
        <fullName evidence="3">Molybdopterin adenylyltransferase</fullName>
        <ecNumber evidence="2">2.7.7.75</ecNumber>
    </recommendedName>
</protein>
<dbReference type="NCBIfam" id="TIGR00177">
    <property type="entry name" value="molyb_syn"/>
    <property type="match status" value="1"/>
</dbReference>
<gene>
    <name evidence="8" type="ORF">ASN18_0687</name>
</gene>
<dbReference type="PROSITE" id="PS01078">
    <property type="entry name" value="MOCF_BIOSYNTHESIS_1"/>
    <property type="match status" value="1"/>
</dbReference>
<evidence type="ECO:0000256" key="5">
    <source>
        <dbReference type="ARBA" id="ARBA00051131"/>
    </source>
</evidence>
<dbReference type="Proteomes" id="UP000060487">
    <property type="component" value="Unassembled WGS sequence"/>
</dbReference>
<dbReference type="SUPFAM" id="SSF53218">
    <property type="entry name" value="Molybdenum cofactor biosynthesis proteins"/>
    <property type="match status" value="1"/>
</dbReference>
<dbReference type="GO" id="GO:0061598">
    <property type="term" value="F:molybdopterin adenylyltransferase activity"/>
    <property type="evidence" value="ECO:0007669"/>
    <property type="project" value="UniProtKB-EC"/>
</dbReference>
<feature type="domain" description="MoaB/Mog" evidence="7">
    <location>
        <begin position="7"/>
        <end position="149"/>
    </location>
</feature>
<dbReference type="PANTHER" id="PTHR43764">
    <property type="entry name" value="MOLYBDENUM COFACTOR BIOSYNTHESIS"/>
    <property type="match status" value="1"/>
</dbReference>
<dbReference type="PANTHER" id="PTHR43764:SF1">
    <property type="entry name" value="MOLYBDOPTERIN MOLYBDOTRANSFERASE"/>
    <property type="match status" value="1"/>
</dbReference>
<evidence type="ECO:0000256" key="3">
    <source>
        <dbReference type="ARBA" id="ARBA00013491"/>
    </source>
</evidence>
<comment type="caution">
    <text evidence="8">The sequence shown here is derived from an EMBL/GenBank/DDBJ whole genome shotgun (WGS) entry which is preliminary data.</text>
</comment>
<dbReference type="InterPro" id="IPR008284">
    <property type="entry name" value="MoCF_biosynth_CS"/>
</dbReference>
<keyword evidence="8" id="KW-0808">Transferase</keyword>
<dbReference type="Pfam" id="PF00994">
    <property type="entry name" value="MoCF_biosynth"/>
    <property type="match status" value="1"/>
</dbReference>
<dbReference type="InterPro" id="IPR001453">
    <property type="entry name" value="MoaB/Mog_dom"/>
</dbReference>
<keyword evidence="8" id="KW-0548">Nucleotidyltransferase</keyword>
<dbReference type="EC" id="2.7.7.75" evidence="2"/>
<accession>A0ABR5SI18</accession>
<name>A0ABR5SI18_9BACT</name>
<keyword evidence="9" id="KW-1185">Reference proteome</keyword>
<comment type="catalytic activity">
    <reaction evidence="5">
        <text>molybdopterin + ATP + H(+) = adenylyl-molybdopterin + diphosphate</text>
        <dbReference type="Rhea" id="RHEA:31331"/>
        <dbReference type="ChEBI" id="CHEBI:15378"/>
        <dbReference type="ChEBI" id="CHEBI:30616"/>
        <dbReference type="ChEBI" id="CHEBI:33019"/>
        <dbReference type="ChEBI" id="CHEBI:58698"/>
        <dbReference type="ChEBI" id="CHEBI:62727"/>
        <dbReference type="EC" id="2.7.7.75"/>
    </reaction>
</comment>
<evidence type="ECO:0000313" key="8">
    <source>
        <dbReference type="EMBL" id="KWT91884.1"/>
    </source>
</evidence>
<organism evidence="8 9">
    <name type="scientific">Candidatus Magnetominusculus xianensis</name>
    <dbReference type="NCBI Taxonomy" id="1748249"/>
    <lineage>
        <taxon>Bacteria</taxon>
        <taxon>Pseudomonadati</taxon>
        <taxon>Nitrospirota</taxon>
        <taxon>Nitrospiria</taxon>
        <taxon>Nitrospirales</taxon>
        <taxon>Nitrospiraceae</taxon>
        <taxon>Candidatus Magnetominusculus</taxon>
    </lineage>
</organism>
<dbReference type="RefSeq" id="WP_157072811.1">
    <property type="nucleotide sequence ID" value="NZ_LNQR01000027.1"/>
</dbReference>
<keyword evidence="4" id="KW-0501">Molybdenum cofactor biosynthesis</keyword>
<evidence type="ECO:0000259" key="7">
    <source>
        <dbReference type="SMART" id="SM00852"/>
    </source>
</evidence>
<comment type="function">
    <text evidence="6">Catalyzes the adenylation of molybdopterin as part of the biosynthesis of the molybdenum-cofactor.</text>
</comment>
<sequence>MTSITAAVLTISDKGSTGQRVDEGGPAICELLSGIGAEILFTEIIPDEKEQIKARLIAMTQKVDLVITTGGTGLSPRDVTPDATLEVIDKEIPGIGETMRAEGLRATRRSMLSRAVAGTRGSSLIVNLPGSVKAVRENLAVILDVLPHAIEKIKGGTSDCGR</sequence>